<sequence>MHRVMQTQLSGVVERLGHVAGLRKQVADPVYCPDSRKNVASDSAFRKQKMGERCATRFHCEACSSGNKK</sequence>
<organism evidence="1 2">
    <name type="scientific">Phytophthora fragariae</name>
    <dbReference type="NCBI Taxonomy" id="53985"/>
    <lineage>
        <taxon>Eukaryota</taxon>
        <taxon>Sar</taxon>
        <taxon>Stramenopiles</taxon>
        <taxon>Oomycota</taxon>
        <taxon>Peronosporomycetes</taxon>
        <taxon>Peronosporales</taxon>
        <taxon>Peronosporaceae</taxon>
        <taxon>Phytophthora</taxon>
    </lineage>
</organism>
<evidence type="ECO:0000313" key="2">
    <source>
        <dbReference type="Proteomes" id="UP000437068"/>
    </source>
</evidence>
<dbReference type="AlphaFoldDB" id="A0A6A4DF78"/>
<protein>
    <submittedName>
        <fullName evidence="1">Uncharacterized protein</fullName>
    </submittedName>
</protein>
<reference evidence="1 2" key="1">
    <citation type="submission" date="2018-08" db="EMBL/GenBank/DDBJ databases">
        <title>Genomic investigation of the strawberry pathogen Phytophthora fragariae indicates pathogenicity is determined by transcriptional variation in three key races.</title>
        <authorList>
            <person name="Adams T.M."/>
            <person name="Armitage A.D."/>
            <person name="Sobczyk M.K."/>
            <person name="Bates H.J."/>
            <person name="Dunwell J.M."/>
            <person name="Nellist C.F."/>
            <person name="Harrison R.J."/>
        </authorList>
    </citation>
    <scope>NUCLEOTIDE SEQUENCE [LARGE SCALE GENOMIC DNA]</scope>
    <source>
        <strain evidence="1 2">A4</strain>
    </source>
</reference>
<proteinExistence type="predicted"/>
<accession>A0A6A4DF78</accession>
<dbReference type="Proteomes" id="UP000437068">
    <property type="component" value="Unassembled WGS sequence"/>
</dbReference>
<name>A0A6A4DF78_9STRA</name>
<dbReference type="EMBL" id="QXGE01000661">
    <property type="protein sequence ID" value="KAE9306501.1"/>
    <property type="molecule type" value="Genomic_DNA"/>
</dbReference>
<gene>
    <name evidence="1" type="ORF">PF001_g12088</name>
</gene>
<comment type="caution">
    <text evidence="1">The sequence shown here is derived from an EMBL/GenBank/DDBJ whole genome shotgun (WGS) entry which is preliminary data.</text>
</comment>
<evidence type="ECO:0000313" key="1">
    <source>
        <dbReference type="EMBL" id="KAE9306501.1"/>
    </source>
</evidence>